<evidence type="ECO:0000256" key="2">
    <source>
        <dbReference type="ARBA" id="ARBA00022692"/>
    </source>
</evidence>
<evidence type="ECO:0000256" key="5">
    <source>
        <dbReference type="SAM" id="Phobius"/>
    </source>
</evidence>
<reference evidence="8" key="1">
    <citation type="submission" date="2010-05" db="EMBL/GenBank/DDBJ databases">
        <title>Complete sequence of Methylotenera sp. 301.</title>
        <authorList>
            <person name="Lucas S."/>
            <person name="Copeland A."/>
            <person name="Lapidus A."/>
            <person name="Cheng J.-F."/>
            <person name="Bruce D."/>
            <person name="Goodwin L."/>
            <person name="Pitluck S."/>
            <person name="Clum A."/>
            <person name="Land M."/>
            <person name="Hauser L."/>
            <person name="Kyrpides N."/>
            <person name="Ivanova N."/>
            <person name="Chistoservova L."/>
            <person name="Kalyuzhnaya M."/>
            <person name="Woyke T."/>
        </authorList>
    </citation>
    <scope>NUCLEOTIDE SEQUENCE [LARGE SCALE GENOMIC DNA]</scope>
    <source>
        <strain evidence="8">301</strain>
    </source>
</reference>
<accession>D7DJI5</accession>
<proteinExistence type="predicted"/>
<dbReference type="AlphaFoldDB" id="D7DJI5"/>
<organism evidence="7 8">
    <name type="scientific">Methylotenera versatilis (strain 301)</name>
    <dbReference type="NCBI Taxonomy" id="666681"/>
    <lineage>
        <taxon>Bacteria</taxon>
        <taxon>Pseudomonadati</taxon>
        <taxon>Pseudomonadota</taxon>
        <taxon>Betaproteobacteria</taxon>
        <taxon>Nitrosomonadales</taxon>
        <taxon>Methylophilaceae</taxon>
        <taxon>Methylotenera</taxon>
    </lineage>
</organism>
<dbReference type="Proteomes" id="UP000000383">
    <property type="component" value="Chromosome"/>
</dbReference>
<dbReference type="GO" id="GO:0012505">
    <property type="term" value="C:endomembrane system"/>
    <property type="evidence" value="ECO:0007669"/>
    <property type="project" value="UniProtKB-SubCell"/>
</dbReference>
<dbReference type="HOGENOM" id="CLU_053359_6_3_4"/>
<keyword evidence="8" id="KW-1185">Reference proteome</keyword>
<dbReference type="RefSeq" id="WP_013148532.1">
    <property type="nucleotide sequence ID" value="NC_014207.1"/>
</dbReference>
<comment type="subcellular location">
    <subcellularLocation>
        <location evidence="1">Endomembrane system</location>
        <topology evidence="1">Multi-pass membrane protein</topology>
    </subcellularLocation>
</comment>
<feature type="transmembrane region" description="Helical" evidence="5">
    <location>
        <begin position="113"/>
        <end position="134"/>
    </location>
</feature>
<feature type="transmembrane region" description="Helical" evidence="5">
    <location>
        <begin position="73"/>
        <end position="93"/>
    </location>
</feature>
<dbReference type="eggNOG" id="COG2149">
    <property type="taxonomic scope" value="Bacteria"/>
</dbReference>
<evidence type="ECO:0000313" key="8">
    <source>
        <dbReference type="Proteomes" id="UP000000383"/>
    </source>
</evidence>
<name>D7DJI5_METV0</name>
<feature type="domain" description="DUF202" evidence="6">
    <location>
        <begin position="20"/>
        <end position="94"/>
    </location>
</feature>
<evidence type="ECO:0000256" key="3">
    <source>
        <dbReference type="ARBA" id="ARBA00022989"/>
    </source>
</evidence>
<dbReference type="InterPro" id="IPR003807">
    <property type="entry name" value="DUF202"/>
</dbReference>
<keyword evidence="2 5" id="KW-0812">Transmembrane</keyword>
<keyword evidence="3 5" id="KW-1133">Transmembrane helix</keyword>
<dbReference type="Pfam" id="PF02656">
    <property type="entry name" value="DUF202"/>
    <property type="match status" value="1"/>
</dbReference>
<protein>
    <recommendedName>
        <fullName evidence="6">DUF202 domain-containing protein</fullName>
    </recommendedName>
</protein>
<dbReference type="EMBL" id="CP002056">
    <property type="protein sequence ID" value="ADI30220.1"/>
    <property type="molecule type" value="Genomic_DNA"/>
</dbReference>
<evidence type="ECO:0000256" key="1">
    <source>
        <dbReference type="ARBA" id="ARBA00004127"/>
    </source>
</evidence>
<sequence>MSDDTATHIIKAKSLVSDPRIFFAAERTLLAWVRSGLAVMALGLVIDKFGLLLSVLTSSTVNHHQTHQDISHYLGIILILVGTLIVMGAQYNHHVYLPSLPPEDLPKQAIVRLDWFLTFSIATIGVLLTIYLVVA</sequence>
<gene>
    <name evidence="7" type="ordered locus">M301_1846</name>
</gene>
<evidence type="ECO:0000259" key="6">
    <source>
        <dbReference type="Pfam" id="PF02656"/>
    </source>
</evidence>
<feature type="transmembrane region" description="Helical" evidence="5">
    <location>
        <begin position="37"/>
        <end position="61"/>
    </location>
</feature>
<evidence type="ECO:0000256" key="4">
    <source>
        <dbReference type="ARBA" id="ARBA00023136"/>
    </source>
</evidence>
<keyword evidence="4 5" id="KW-0472">Membrane</keyword>
<evidence type="ECO:0000313" key="7">
    <source>
        <dbReference type="EMBL" id="ADI30220.1"/>
    </source>
</evidence>
<dbReference type="STRING" id="666681.M301_1846"/>
<reference evidence="7 8" key="2">
    <citation type="journal article" date="2011" name="J. Bacteriol.">
        <title>Genomes of three methylotrophs from a single niche uncover genetic and metabolic divergence of Methylophilaceae.</title>
        <authorList>
            <person name="Lapidus A."/>
            <person name="Clum A."/>
            <person name="Labutti K."/>
            <person name="Kaluzhnaya M.G."/>
            <person name="Lim S."/>
            <person name="Beck D.A."/>
            <person name="Glavina Del Rio T."/>
            <person name="Nolan M."/>
            <person name="Mavromatis K."/>
            <person name="Huntemann M."/>
            <person name="Lucas S."/>
            <person name="Lidstrom M.E."/>
            <person name="Ivanova N."/>
            <person name="Chistoserdova L."/>
        </authorList>
    </citation>
    <scope>NUCLEOTIDE SEQUENCE [LARGE SCALE GENOMIC DNA]</scope>
    <source>
        <strain evidence="7 8">301</strain>
    </source>
</reference>
<dbReference type="OrthoDB" id="582337at2"/>
<dbReference type="KEGG" id="meh:M301_1846"/>